<evidence type="ECO:0000313" key="2">
    <source>
        <dbReference type="EMBL" id="HJH11187.1"/>
    </source>
</evidence>
<feature type="transmembrane region" description="Helical" evidence="1">
    <location>
        <begin position="158"/>
        <end position="179"/>
    </location>
</feature>
<keyword evidence="1" id="KW-0812">Transmembrane</keyword>
<reference evidence="2" key="2">
    <citation type="submission" date="2021-09" db="EMBL/GenBank/DDBJ databases">
        <authorList>
            <person name="Gilroy R."/>
        </authorList>
    </citation>
    <scope>NUCLEOTIDE SEQUENCE</scope>
    <source>
        <strain evidence="2">CHK160-4876</strain>
    </source>
</reference>
<dbReference type="PANTHER" id="PTHR34989">
    <property type="entry name" value="PROTEIN HDED"/>
    <property type="match status" value="1"/>
</dbReference>
<feature type="transmembrane region" description="Helical" evidence="1">
    <location>
        <begin position="75"/>
        <end position="92"/>
    </location>
</feature>
<sequence>MEGIIVLDILRKIQTHLIINSIIFIIVGSFILASPKTAYDVMIIIVASYFLVTGIIRIVTALYHRKYDQGMMGSLVLATLYIVAAVLLYTLADDMIKVIPYLIGFVILIVGVSHLVNTISFRTFFPVNKMPFYIYSIVLIVVSLFLLTRPVSMLTLLFQFYGVSLIVIGIVDLALLFYLKRKIIIR</sequence>
<feature type="transmembrane region" description="Helical" evidence="1">
    <location>
        <begin position="132"/>
        <end position="152"/>
    </location>
</feature>
<feature type="transmembrane region" description="Helical" evidence="1">
    <location>
        <begin position="41"/>
        <end position="63"/>
    </location>
</feature>
<dbReference type="Pfam" id="PF03729">
    <property type="entry name" value="DUF308"/>
    <property type="match status" value="2"/>
</dbReference>
<proteinExistence type="predicted"/>
<dbReference type="InterPro" id="IPR005325">
    <property type="entry name" value="DUF308_memb"/>
</dbReference>
<dbReference type="PANTHER" id="PTHR34989:SF1">
    <property type="entry name" value="PROTEIN HDED"/>
    <property type="match status" value="1"/>
</dbReference>
<evidence type="ECO:0000313" key="3">
    <source>
        <dbReference type="Proteomes" id="UP000700212"/>
    </source>
</evidence>
<protein>
    <submittedName>
        <fullName evidence="2">DUF308 domain-containing protein</fullName>
    </submittedName>
</protein>
<accession>A0A921NAZ2</accession>
<organism evidence="2 3">
    <name type="scientific">Metalysinibacillus jejuensis</name>
    <dbReference type="NCBI Taxonomy" id="914327"/>
    <lineage>
        <taxon>Bacteria</taxon>
        <taxon>Bacillati</taxon>
        <taxon>Bacillota</taxon>
        <taxon>Bacilli</taxon>
        <taxon>Bacillales</taxon>
        <taxon>Caryophanaceae</taxon>
        <taxon>Metalysinibacillus</taxon>
    </lineage>
</organism>
<feature type="transmembrane region" description="Helical" evidence="1">
    <location>
        <begin position="17"/>
        <end position="35"/>
    </location>
</feature>
<gene>
    <name evidence="2" type="ORF">K8V30_05745</name>
</gene>
<keyword evidence="1" id="KW-1133">Transmembrane helix</keyword>
<dbReference type="InterPro" id="IPR052712">
    <property type="entry name" value="Acid_resist_chaperone_HdeD"/>
</dbReference>
<dbReference type="Proteomes" id="UP000700212">
    <property type="component" value="Unassembled WGS sequence"/>
</dbReference>
<evidence type="ECO:0000256" key="1">
    <source>
        <dbReference type="SAM" id="Phobius"/>
    </source>
</evidence>
<dbReference type="GO" id="GO:0005886">
    <property type="term" value="C:plasma membrane"/>
    <property type="evidence" value="ECO:0007669"/>
    <property type="project" value="TreeGrafter"/>
</dbReference>
<name>A0A921NAZ2_9BACL</name>
<dbReference type="AlphaFoldDB" id="A0A921NAZ2"/>
<keyword evidence="1" id="KW-0472">Membrane</keyword>
<reference evidence="2" key="1">
    <citation type="journal article" date="2021" name="PeerJ">
        <title>Extensive microbial diversity within the chicken gut microbiome revealed by metagenomics and culture.</title>
        <authorList>
            <person name="Gilroy R."/>
            <person name="Ravi A."/>
            <person name="Getino M."/>
            <person name="Pursley I."/>
            <person name="Horton D.L."/>
            <person name="Alikhan N.F."/>
            <person name="Baker D."/>
            <person name="Gharbi K."/>
            <person name="Hall N."/>
            <person name="Watson M."/>
            <person name="Adriaenssens E.M."/>
            <person name="Foster-Nyarko E."/>
            <person name="Jarju S."/>
            <person name="Secka A."/>
            <person name="Antonio M."/>
            <person name="Oren A."/>
            <person name="Chaudhuri R.R."/>
            <person name="La Ragione R."/>
            <person name="Hildebrand F."/>
            <person name="Pallen M.J."/>
        </authorList>
    </citation>
    <scope>NUCLEOTIDE SEQUENCE</scope>
    <source>
        <strain evidence="2">CHK160-4876</strain>
    </source>
</reference>
<comment type="caution">
    <text evidence="2">The sequence shown here is derived from an EMBL/GenBank/DDBJ whole genome shotgun (WGS) entry which is preliminary data.</text>
</comment>
<feature type="transmembrane region" description="Helical" evidence="1">
    <location>
        <begin position="98"/>
        <end position="120"/>
    </location>
</feature>
<dbReference type="EMBL" id="DYTV01000071">
    <property type="protein sequence ID" value="HJH11187.1"/>
    <property type="molecule type" value="Genomic_DNA"/>
</dbReference>